<reference evidence="2" key="1">
    <citation type="submission" date="2020-08" db="EMBL/GenBank/DDBJ databases">
        <title>Multicomponent nature underlies the extraordinary mechanical properties of spider dragline silk.</title>
        <authorList>
            <person name="Kono N."/>
            <person name="Nakamura H."/>
            <person name="Mori M."/>
            <person name="Yoshida Y."/>
            <person name="Ohtoshi R."/>
            <person name="Malay A.D."/>
            <person name="Moran D.A.P."/>
            <person name="Tomita M."/>
            <person name="Numata K."/>
            <person name="Arakawa K."/>
        </authorList>
    </citation>
    <scope>NUCLEOTIDE SEQUENCE</scope>
</reference>
<organism evidence="2 3">
    <name type="scientific">Trichonephila clavipes</name>
    <name type="common">Golden silk orbweaver</name>
    <name type="synonym">Nephila clavipes</name>
    <dbReference type="NCBI Taxonomy" id="2585209"/>
    <lineage>
        <taxon>Eukaryota</taxon>
        <taxon>Metazoa</taxon>
        <taxon>Ecdysozoa</taxon>
        <taxon>Arthropoda</taxon>
        <taxon>Chelicerata</taxon>
        <taxon>Arachnida</taxon>
        <taxon>Araneae</taxon>
        <taxon>Araneomorphae</taxon>
        <taxon>Entelegynae</taxon>
        <taxon>Araneoidea</taxon>
        <taxon>Nephilidae</taxon>
        <taxon>Trichonephila</taxon>
    </lineage>
</organism>
<accession>A0A8X6SYS6</accession>
<evidence type="ECO:0000313" key="2">
    <source>
        <dbReference type="EMBL" id="GFY16806.1"/>
    </source>
</evidence>
<evidence type="ECO:0000313" key="3">
    <source>
        <dbReference type="Proteomes" id="UP000887159"/>
    </source>
</evidence>
<feature type="region of interest" description="Disordered" evidence="1">
    <location>
        <begin position="23"/>
        <end position="86"/>
    </location>
</feature>
<keyword evidence="3" id="KW-1185">Reference proteome</keyword>
<dbReference type="EMBL" id="BMAU01021341">
    <property type="protein sequence ID" value="GFY16806.1"/>
    <property type="molecule type" value="Genomic_DNA"/>
</dbReference>
<sequence>MLESGLQSCGTVVVLLLRAERARKRSSAGVVARGRPGTGLLDTESSVVTSRSETESTSEHSDVANNGLSGAVHQGPQPQALTSDLQASRTCVNFSHI</sequence>
<dbReference type="AlphaFoldDB" id="A0A8X6SYS6"/>
<dbReference type="Proteomes" id="UP000887159">
    <property type="component" value="Unassembled WGS sequence"/>
</dbReference>
<comment type="caution">
    <text evidence="2">The sequence shown here is derived from an EMBL/GenBank/DDBJ whole genome shotgun (WGS) entry which is preliminary data.</text>
</comment>
<protein>
    <submittedName>
        <fullName evidence="2">Uncharacterized protein</fullName>
    </submittedName>
</protein>
<gene>
    <name evidence="2" type="ORF">TNCV_4338071</name>
</gene>
<feature type="compositionally biased region" description="Basic and acidic residues" evidence="1">
    <location>
        <begin position="52"/>
        <end position="62"/>
    </location>
</feature>
<evidence type="ECO:0000256" key="1">
    <source>
        <dbReference type="SAM" id="MobiDB-lite"/>
    </source>
</evidence>
<name>A0A8X6SYS6_TRICX</name>
<feature type="compositionally biased region" description="Polar residues" evidence="1">
    <location>
        <begin position="76"/>
        <end position="86"/>
    </location>
</feature>
<proteinExistence type="predicted"/>